<evidence type="ECO:0000313" key="3">
    <source>
        <dbReference type="Proteomes" id="UP000290439"/>
    </source>
</evidence>
<reference evidence="2 3" key="1">
    <citation type="submission" date="2019-02" db="EMBL/GenBank/DDBJ databases">
        <authorList>
            <consortium name="Pathogen Informatics"/>
        </authorList>
    </citation>
    <scope>NUCLEOTIDE SEQUENCE [LARGE SCALE GENOMIC DNA]</scope>
    <source>
        <strain evidence="2 3">3012STDY6756504</strain>
    </source>
</reference>
<feature type="region of interest" description="Disordered" evidence="1">
    <location>
        <begin position="247"/>
        <end position="344"/>
    </location>
</feature>
<dbReference type="Proteomes" id="UP000290439">
    <property type="component" value="Chromosome"/>
</dbReference>
<evidence type="ECO:0000256" key="1">
    <source>
        <dbReference type="SAM" id="MobiDB-lite"/>
    </source>
</evidence>
<organism evidence="2 3">
    <name type="scientific">Nocardia cyriacigeorgica</name>
    <dbReference type="NCBI Taxonomy" id="135487"/>
    <lineage>
        <taxon>Bacteria</taxon>
        <taxon>Bacillati</taxon>
        <taxon>Actinomycetota</taxon>
        <taxon>Actinomycetes</taxon>
        <taxon>Mycobacteriales</taxon>
        <taxon>Nocardiaceae</taxon>
        <taxon>Nocardia</taxon>
    </lineage>
</organism>
<protein>
    <submittedName>
        <fullName evidence="2">Uncharacterized protein</fullName>
    </submittedName>
</protein>
<evidence type="ECO:0000313" key="2">
    <source>
        <dbReference type="EMBL" id="VFA97923.1"/>
    </source>
</evidence>
<feature type="compositionally biased region" description="Gly residues" evidence="1">
    <location>
        <begin position="263"/>
        <end position="325"/>
    </location>
</feature>
<accession>A0A4V6IC17</accession>
<feature type="compositionally biased region" description="Acidic residues" evidence="1">
    <location>
        <begin position="253"/>
        <end position="262"/>
    </location>
</feature>
<proteinExistence type="predicted"/>
<gene>
    <name evidence="2" type="ORF">NCTC10797_01688</name>
</gene>
<sequence length="344" mass="35323">MAGRKPLWRRSETLCGEAKVLLQLAIRQGRLPGVEGGRWLRRRLFRLSVLVAWSGVIRGEQARGSFRWSWCRRLRSCSARDVHLRRRPLATPSHHRARVLRWQRRRMVRPSRRHPPVRRTGRRQTVMSPGIRLAAKYALAPGTGGPAPVPGQPNRGGGGGGTVAPIRIANPVEALGADFDRIFAQVSAEVASKCSGCVVTKRVNPASERTLCQYDGVDGAKHEPSVDENGPVGGWLLINPDVPLVLLTGPNECGDEDSDGGDDGSGGNGGPGEGGSGGTGEGGSGGAGGDETGGTGGSETGGSGGEGSGGTGEGGSGGGDTGGSGANVTEVPNPETAGDGAANP</sequence>
<name>A0A4V6IC17_9NOCA</name>
<dbReference type="EMBL" id="LR215973">
    <property type="protein sequence ID" value="VFA97923.1"/>
    <property type="molecule type" value="Genomic_DNA"/>
</dbReference>
<dbReference type="AlphaFoldDB" id="A0A4V6IC17"/>